<reference evidence="2" key="1">
    <citation type="submission" date="2019-01" db="EMBL/GenBank/DDBJ databases">
        <title>Cytophagaceae bacterium strain CAR-16.</title>
        <authorList>
            <person name="Chen W.-M."/>
        </authorList>
    </citation>
    <scope>NUCLEOTIDE SEQUENCE [LARGE SCALE GENOMIC DNA]</scope>
    <source>
        <strain evidence="2">WWJ-16</strain>
    </source>
</reference>
<comment type="caution">
    <text evidence="1">The sequence shown here is derived from an EMBL/GenBank/DDBJ whole genome shotgun (WGS) entry which is preliminary data.</text>
</comment>
<evidence type="ECO:0000313" key="2">
    <source>
        <dbReference type="Proteomes" id="UP000289857"/>
    </source>
</evidence>
<dbReference type="OrthoDB" id="7173027at2"/>
<gene>
    <name evidence="1" type="ORF">EQG61_12635</name>
</gene>
<dbReference type="AlphaFoldDB" id="A0A4V1N227"/>
<protein>
    <submittedName>
        <fullName evidence="1">Uncharacterized protein</fullName>
    </submittedName>
</protein>
<dbReference type="RefSeq" id="WP_129462312.1">
    <property type="nucleotide sequence ID" value="NZ_SBKN01000009.1"/>
</dbReference>
<proteinExistence type="predicted"/>
<name>A0A4V1N227_9FLAO</name>
<keyword evidence="2" id="KW-1185">Reference proteome</keyword>
<dbReference type="EMBL" id="SBKN01000009">
    <property type="protein sequence ID" value="RXR20261.1"/>
    <property type="molecule type" value="Genomic_DNA"/>
</dbReference>
<sequence>MSIETKTLKRLETENIFVDIYTDLFEESFYGFIRQFNKDFLLLEHYNDDGLYNGIIVFKRSDITRIKWDNNEINSTQKLLNKHSDEKKIASIKIDSLQSVLKTINKTYKHVTINIQNIDDGMCIIGEIKEMDKSTIVVHEFGTKKSLDRGTIMFSISDITRVDAGGIYENTILKTHSKNN</sequence>
<accession>A0A4V1N227</accession>
<organism evidence="1 2">
    <name type="scientific">Flavobacterium stagni</name>
    <dbReference type="NCBI Taxonomy" id="2506421"/>
    <lineage>
        <taxon>Bacteria</taxon>
        <taxon>Pseudomonadati</taxon>
        <taxon>Bacteroidota</taxon>
        <taxon>Flavobacteriia</taxon>
        <taxon>Flavobacteriales</taxon>
        <taxon>Flavobacteriaceae</taxon>
        <taxon>Flavobacterium</taxon>
    </lineage>
</organism>
<evidence type="ECO:0000313" key="1">
    <source>
        <dbReference type="EMBL" id="RXR20261.1"/>
    </source>
</evidence>
<dbReference type="Proteomes" id="UP000289857">
    <property type="component" value="Unassembled WGS sequence"/>
</dbReference>